<dbReference type="EMBL" id="CP119311">
    <property type="protein sequence ID" value="WEK37568.1"/>
    <property type="molecule type" value="Genomic_DNA"/>
</dbReference>
<dbReference type="GO" id="GO:0016020">
    <property type="term" value="C:membrane"/>
    <property type="evidence" value="ECO:0007669"/>
    <property type="project" value="UniProtKB-SubCell"/>
</dbReference>
<reference evidence="7" key="1">
    <citation type="submission" date="2023-03" db="EMBL/GenBank/DDBJ databases">
        <title>Andean soil-derived lignocellulolytic bacterial consortium as a source of novel taxa and putative plastic-active enzymes.</title>
        <authorList>
            <person name="Diaz-Garcia L."/>
            <person name="Chuvochina M."/>
            <person name="Feuerriegel G."/>
            <person name="Bunk B."/>
            <person name="Sproer C."/>
            <person name="Streit W.R."/>
            <person name="Rodriguez L.M."/>
            <person name="Overmann J."/>
            <person name="Jimenez D.J."/>
        </authorList>
    </citation>
    <scope>NUCLEOTIDE SEQUENCE</scope>
    <source>
        <strain evidence="7">MAG 7</strain>
    </source>
</reference>
<name>A0AAJ5WVY1_9BACT</name>
<comment type="subcellular location">
    <subcellularLocation>
        <location evidence="1">Membrane</location>
        <topology evidence="1">Multi-pass membrane protein</topology>
    </subcellularLocation>
</comment>
<keyword evidence="3 6" id="KW-0812">Transmembrane</keyword>
<dbReference type="PANTHER" id="PTHR30238:SF4">
    <property type="entry name" value="SLL1022 PROTEIN"/>
    <property type="match status" value="1"/>
</dbReference>
<evidence type="ECO:0000256" key="1">
    <source>
        <dbReference type="ARBA" id="ARBA00004141"/>
    </source>
</evidence>
<keyword evidence="4 6" id="KW-1133">Transmembrane helix</keyword>
<evidence type="ECO:0000313" key="7">
    <source>
        <dbReference type="EMBL" id="WEK37568.1"/>
    </source>
</evidence>
<feature type="transmembrane region" description="Helical" evidence="6">
    <location>
        <begin position="12"/>
        <end position="36"/>
    </location>
</feature>
<feature type="transmembrane region" description="Helical" evidence="6">
    <location>
        <begin position="48"/>
        <end position="69"/>
    </location>
</feature>
<dbReference type="Pfam" id="PF03741">
    <property type="entry name" value="TerC"/>
    <property type="match status" value="1"/>
</dbReference>
<accession>A0AAJ5WVY1</accession>
<evidence type="ECO:0000256" key="4">
    <source>
        <dbReference type="ARBA" id="ARBA00022989"/>
    </source>
</evidence>
<evidence type="ECO:0000313" key="8">
    <source>
        <dbReference type="Proteomes" id="UP001220610"/>
    </source>
</evidence>
<sequence>MEQLLSVDALISLLTLTTLEVVLGIDNVIFVSILMGRLNKQEQLKARRIWMIAGIAARVALLLAIGWLVNNGNRELFGFDFRGEHHAFNLRNVIMFVGGLFLLYKTVKEIHHKLEGDEETINPKAAKSSFGAIIGQIILIDMVFSFDSIITAVGLAKIVSVMIIAVIIAMIVMFFFADKISGFIHQHPTLKMLALAFLLMVGFSLFFEGLEPIHHSHIDKGYIYVSMAFSFGVEMLNMWMRKKAKKQKPVELREPVLKEGEALPGK</sequence>
<feature type="transmembrane region" description="Helical" evidence="6">
    <location>
        <begin position="128"/>
        <end position="146"/>
    </location>
</feature>
<evidence type="ECO:0000256" key="5">
    <source>
        <dbReference type="ARBA" id="ARBA00023136"/>
    </source>
</evidence>
<organism evidence="7 8">
    <name type="scientific">Candidatus Pseudobacter hemicellulosilyticus</name>
    <dbReference type="NCBI Taxonomy" id="3121375"/>
    <lineage>
        <taxon>Bacteria</taxon>
        <taxon>Pseudomonadati</taxon>
        <taxon>Bacteroidota</taxon>
        <taxon>Chitinophagia</taxon>
        <taxon>Chitinophagales</taxon>
        <taxon>Chitinophagaceae</taxon>
        <taxon>Pseudobacter</taxon>
    </lineage>
</organism>
<feature type="transmembrane region" description="Helical" evidence="6">
    <location>
        <begin position="89"/>
        <end position="107"/>
    </location>
</feature>
<feature type="transmembrane region" description="Helical" evidence="6">
    <location>
        <begin position="158"/>
        <end position="177"/>
    </location>
</feature>
<protein>
    <submittedName>
        <fullName evidence="7">TerC family protein</fullName>
    </submittedName>
</protein>
<dbReference type="Proteomes" id="UP001220610">
    <property type="component" value="Chromosome"/>
</dbReference>
<dbReference type="InterPro" id="IPR005496">
    <property type="entry name" value="Integral_membrane_TerC"/>
</dbReference>
<feature type="transmembrane region" description="Helical" evidence="6">
    <location>
        <begin position="222"/>
        <end position="240"/>
    </location>
</feature>
<dbReference type="PANTHER" id="PTHR30238">
    <property type="entry name" value="MEMBRANE BOUND PREDICTED REDOX MODULATOR"/>
    <property type="match status" value="1"/>
</dbReference>
<dbReference type="AlphaFoldDB" id="A0AAJ5WVY1"/>
<proteinExistence type="inferred from homology"/>
<feature type="transmembrane region" description="Helical" evidence="6">
    <location>
        <begin position="189"/>
        <end position="210"/>
    </location>
</feature>
<evidence type="ECO:0000256" key="2">
    <source>
        <dbReference type="ARBA" id="ARBA00007511"/>
    </source>
</evidence>
<keyword evidence="5 6" id="KW-0472">Membrane</keyword>
<evidence type="ECO:0000256" key="3">
    <source>
        <dbReference type="ARBA" id="ARBA00022692"/>
    </source>
</evidence>
<gene>
    <name evidence="7" type="ORF">P0Y53_08640</name>
</gene>
<evidence type="ECO:0000256" key="6">
    <source>
        <dbReference type="SAM" id="Phobius"/>
    </source>
</evidence>
<comment type="similarity">
    <text evidence="2">Belongs to the TerC family.</text>
</comment>